<dbReference type="SUPFAM" id="SSF116965">
    <property type="entry name" value="Hypothetical protein MPN330"/>
    <property type="match status" value="1"/>
</dbReference>
<organism evidence="1 2">
    <name type="scientific">Fredinandcohnia quinoae</name>
    <dbReference type="NCBI Taxonomy" id="2918902"/>
    <lineage>
        <taxon>Bacteria</taxon>
        <taxon>Bacillati</taxon>
        <taxon>Bacillota</taxon>
        <taxon>Bacilli</taxon>
        <taxon>Bacillales</taxon>
        <taxon>Bacillaceae</taxon>
        <taxon>Fredinandcohnia</taxon>
    </lineage>
</organism>
<dbReference type="RefSeq" id="WP_240257538.1">
    <property type="nucleotide sequence ID" value="NZ_JAKTTI010000047.1"/>
</dbReference>
<dbReference type="EMBL" id="JAKTTI010000047">
    <property type="protein sequence ID" value="MCH1627619.1"/>
    <property type="molecule type" value="Genomic_DNA"/>
</dbReference>
<sequence length="340" mass="39585">MTKENNKDKKIIQFPNLKERLLEKGLDALTVKRFNDALAFLRQAQELEKDHPEIELGIVICLFELGQFNKAKENCWQMLKKDLGDYFHVLQIYLMILIQLGEYKEVETTIEAVIEENSIPEEYYDNLLNLLELSKKMISPKSKIEIESKPKLDLHEQLQQVLLNENDVHNQLQLVQSLKELNIRTYLAVFKEFLENEEKHPIVKTIIVQLLNDNGVNEEIVVKKNGSSVTVIPADLLDTSANPFAQKVLLILENKLMNDNPTLFETARDIWLRHLFVLFPLTLENENSHMYAAALHLYSAELHGFEIANHELENEYHVSLFHLKYTLERLREVEAISVLD</sequence>
<dbReference type="Pfam" id="PF14559">
    <property type="entry name" value="TPR_19"/>
    <property type="match status" value="1"/>
</dbReference>
<dbReference type="Gene3D" id="1.25.40.10">
    <property type="entry name" value="Tetratricopeptide repeat domain"/>
    <property type="match status" value="1"/>
</dbReference>
<name>A0AAW5E9F5_9BACI</name>
<comment type="caution">
    <text evidence="1">The sequence shown here is derived from an EMBL/GenBank/DDBJ whole genome shotgun (WGS) entry which is preliminary data.</text>
</comment>
<evidence type="ECO:0000313" key="2">
    <source>
        <dbReference type="Proteomes" id="UP001431131"/>
    </source>
</evidence>
<dbReference type="SUPFAM" id="SSF48452">
    <property type="entry name" value="TPR-like"/>
    <property type="match status" value="1"/>
</dbReference>
<dbReference type="Proteomes" id="UP001431131">
    <property type="component" value="Unassembled WGS sequence"/>
</dbReference>
<reference evidence="1" key="1">
    <citation type="submission" date="2022-02" db="EMBL/GenBank/DDBJ databases">
        <title>Fredinandcohnia quinoae sp. nov. isolated from Chenopodium quinoa seeds.</title>
        <authorList>
            <person name="Saati-Santamaria Z."/>
            <person name="Flores-Felix J.D."/>
            <person name="Igual J.M."/>
            <person name="Velazquez E."/>
            <person name="Garcia-Fraile P."/>
            <person name="Martinez-Molina E."/>
        </authorList>
    </citation>
    <scope>NUCLEOTIDE SEQUENCE</scope>
    <source>
        <strain evidence="1">SECRCQ15</strain>
    </source>
</reference>
<dbReference type="InterPro" id="IPR011990">
    <property type="entry name" value="TPR-like_helical_dom_sf"/>
</dbReference>
<gene>
    <name evidence="1" type="ORF">MJG50_19975</name>
</gene>
<keyword evidence="2" id="KW-1185">Reference proteome</keyword>
<proteinExistence type="predicted"/>
<accession>A0AAW5E9F5</accession>
<dbReference type="AlphaFoldDB" id="A0AAW5E9F5"/>
<evidence type="ECO:0000313" key="1">
    <source>
        <dbReference type="EMBL" id="MCH1627619.1"/>
    </source>
</evidence>
<protein>
    <submittedName>
        <fullName evidence="1">Tetratricopeptide repeat protein</fullName>
    </submittedName>
</protein>